<dbReference type="GO" id="GO:0004459">
    <property type="term" value="F:L-lactate dehydrogenase (NAD+) activity"/>
    <property type="evidence" value="ECO:0007669"/>
    <property type="project" value="TreeGrafter"/>
</dbReference>
<comment type="caution">
    <text evidence="4">The sequence shown here is derived from an EMBL/GenBank/DDBJ whole genome shotgun (WGS) entry which is preliminary data.</text>
</comment>
<dbReference type="InterPro" id="IPR022383">
    <property type="entry name" value="Lactate/malate_DH_C"/>
</dbReference>
<sequence length="313" mass="33431">MATQHTPKPSIAIIGVGQVGGAAAYALILSSIASELILVDIRSDLRDAQARDLSDAAYTCNSSTRVRAGTHHEARECDIIVITAGSKYSIGETSMQHRYRNMAILRSVLEAMRPFKPDAILLVVANPVDLLTSLAHEISGLPTSQVLGSGTFLDSVRLRGLLAEATGVSANSIDLYVLGVHGADQVAAWSTATIGGMPIDKALQPETVDRAQLANLCKHRSQSIILAKGATPLGIGSIVTSICASIAGDRRNVRPISCYQPEYGCCFSLPVVLGRKGIVRRLEVPIDQEEKDAIRKSAEELKQTLDQIHDGDK</sequence>
<reference evidence="4 5" key="1">
    <citation type="submission" date="2020-01" db="EMBL/GenBank/DDBJ databases">
        <title>Aspergillus terreus IFO 6365 whole genome shotgun sequence.</title>
        <authorList>
            <person name="Kanamasa S."/>
            <person name="Takahashi H."/>
        </authorList>
    </citation>
    <scope>NUCLEOTIDE SEQUENCE [LARGE SCALE GENOMIC DNA]</scope>
    <source>
        <strain evidence="4 5">IFO 6365</strain>
    </source>
</reference>
<dbReference type="Pfam" id="PF00056">
    <property type="entry name" value="Ldh_1_N"/>
    <property type="match status" value="1"/>
</dbReference>
<evidence type="ECO:0000256" key="3">
    <source>
        <dbReference type="RuleBase" id="RU003369"/>
    </source>
</evidence>
<dbReference type="CDD" id="cd00300">
    <property type="entry name" value="LDH_like"/>
    <property type="match status" value="1"/>
</dbReference>
<gene>
    <name evidence="4" type="ORF">ATEIFO6365_0002031300</name>
</gene>
<comment type="similarity">
    <text evidence="3">Belongs to the LDH/MDH superfamily.</text>
</comment>
<dbReference type="AlphaFoldDB" id="A0A5M3YY42"/>
<dbReference type="Gene3D" id="3.40.50.720">
    <property type="entry name" value="NAD(P)-binding Rossmann-like Domain"/>
    <property type="match status" value="1"/>
</dbReference>
<dbReference type="OrthoDB" id="6270329at2759"/>
<dbReference type="Proteomes" id="UP000452235">
    <property type="component" value="Unassembled WGS sequence"/>
</dbReference>
<evidence type="ECO:0000256" key="2">
    <source>
        <dbReference type="ARBA" id="ARBA00023027"/>
    </source>
</evidence>
<organism evidence="4 5">
    <name type="scientific">Aspergillus terreus</name>
    <dbReference type="NCBI Taxonomy" id="33178"/>
    <lineage>
        <taxon>Eukaryota</taxon>
        <taxon>Fungi</taxon>
        <taxon>Dikarya</taxon>
        <taxon>Ascomycota</taxon>
        <taxon>Pezizomycotina</taxon>
        <taxon>Eurotiomycetes</taxon>
        <taxon>Eurotiomycetidae</taxon>
        <taxon>Eurotiales</taxon>
        <taxon>Aspergillaceae</taxon>
        <taxon>Aspergillus</taxon>
        <taxon>Aspergillus subgen. Circumdati</taxon>
    </lineage>
</organism>
<accession>A0A5M3YY42</accession>
<dbReference type="PRINTS" id="PR00086">
    <property type="entry name" value="LLDHDRGNASE"/>
</dbReference>
<dbReference type="InterPro" id="IPR036291">
    <property type="entry name" value="NAD(P)-bd_dom_sf"/>
</dbReference>
<evidence type="ECO:0000313" key="4">
    <source>
        <dbReference type="EMBL" id="GFF13203.1"/>
    </source>
</evidence>
<dbReference type="SUPFAM" id="SSF51735">
    <property type="entry name" value="NAD(P)-binding Rossmann-fold domains"/>
    <property type="match status" value="1"/>
</dbReference>
<dbReference type="PANTHER" id="PTHR43128">
    <property type="entry name" value="L-2-HYDROXYCARBOXYLATE DEHYDROGENASE (NAD(P)(+))"/>
    <property type="match status" value="1"/>
</dbReference>
<dbReference type="InterPro" id="IPR001557">
    <property type="entry name" value="L-lactate/malate_DH"/>
</dbReference>
<dbReference type="Gene3D" id="3.90.110.10">
    <property type="entry name" value="Lactate dehydrogenase/glycoside hydrolase, family 4, C-terminal"/>
    <property type="match status" value="1"/>
</dbReference>
<protein>
    <submittedName>
        <fullName evidence="4">L-lactate dehydrogenase</fullName>
    </submittedName>
</protein>
<dbReference type="Pfam" id="PF02866">
    <property type="entry name" value="Ldh_1_C"/>
    <property type="match status" value="1"/>
</dbReference>
<dbReference type="PIRSF" id="PIRSF000102">
    <property type="entry name" value="Lac_mal_DH"/>
    <property type="match status" value="1"/>
</dbReference>
<dbReference type="PANTHER" id="PTHR43128:SF16">
    <property type="entry name" value="L-LACTATE DEHYDROGENASE"/>
    <property type="match status" value="1"/>
</dbReference>
<dbReference type="EMBL" id="BLJY01000002">
    <property type="protein sequence ID" value="GFF13203.1"/>
    <property type="molecule type" value="Genomic_DNA"/>
</dbReference>
<evidence type="ECO:0000313" key="5">
    <source>
        <dbReference type="Proteomes" id="UP000452235"/>
    </source>
</evidence>
<dbReference type="InterPro" id="IPR001236">
    <property type="entry name" value="Lactate/malate_DH_N"/>
</dbReference>
<keyword evidence="5" id="KW-1185">Reference proteome</keyword>
<dbReference type="InterPro" id="IPR015955">
    <property type="entry name" value="Lactate_DH/Glyco_Ohase_4_C"/>
</dbReference>
<evidence type="ECO:0000256" key="1">
    <source>
        <dbReference type="ARBA" id="ARBA00023002"/>
    </source>
</evidence>
<dbReference type="GO" id="GO:0006089">
    <property type="term" value="P:lactate metabolic process"/>
    <property type="evidence" value="ECO:0007669"/>
    <property type="project" value="TreeGrafter"/>
</dbReference>
<dbReference type="SUPFAM" id="SSF56327">
    <property type="entry name" value="LDH C-terminal domain-like"/>
    <property type="match status" value="1"/>
</dbReference>
<keyword evidence="2" id="KW-0520">NAD</keyword>
<dbReference type="VEuPathDB" id="FungiDB:ATEG_02218"/>
<keyword evidence="1 3" id="KW-0560">Oxidoreductase</keyword>
<proteinExistence type="inferred from homology"/>
<name>A0A5M3YY42_ASPTE</name>